<accession>A0A2W1P0B4</accession>
<dbReference type="EMBL" id="NHRJ02000003">
    <property type="protein sequence ID" value="PZE21182.1"/>
    <property type="molecule type" value="Genomic_DNA"/>
</dbReference>
<keyword evidence="1" id="KW-0677">Repeat</keyword>
<dbReference type="Gene3D" id="1.10.10.10">
    <property type="entry name" value="Winged helix-like DNA-binding domain superfamily/Winged helix DNA-binding domain"/>
    <property type="match status" value="1"/>
</dbReference>
<dbReference type="Proteomes" id="UP000214746">
    <property type="component" value="Unassembled WGS sequence"/>
</dbReference>
<dbReference type="SMART" id="SM00116">
    <property type="entry name" value="CBS"/>
    <property type="match status" value="2"/>
</dbReference>
<dbReference type="InterPro" id="IPR046342">
    <property type="entry name" value="CBS_dom_sf"/>
</dbReference>
<feature type="domain" description="CBS" evidence="3">
    <location>
        <begin position="81"/>
        <end position="137"/>
    </location>
</feature>
<keyword evidence="2" id="KW-0129">CBS domain</keyword>
<dbReference type="InterPro" id="IPR016842">
    <property type="entry name" value="UCP026546_HTH-CBS"/>
</dbReference>
<reference evidence="4" key="1">
    <citation type="submission" date="2018-06" db="EMBL/GenBank/DDBJ databases">
        <title>Paenibacillus xerothermodurans sp. nov. an extremely dry heat resistant spore forming bacterium isolated from the soil of Cape Canaveral, Florida.</title>
        <authorList>
            <person name="Seuylemezian A."/>
            <person name="Kaur N."/>
            <person name="Patil P."/>
            <person name="Patil P."/>
            <person name="Mayilraj S."/>
            <person name="Vaishampayan P."/>
        </authorList>
    </citation>
    <scope>NUCLEOTIDE SEQUENCE [LARGE SCALE GENOMIC DNA]</scope>
    <source>
        <strain evidence="4">ATCC 27380</strain>
    </source>
</reference>
<evidence type="ECO:0000259" key="3">
    <source>
        <dbReference type="PROSITE" id="PS51371"/>
    </source>
</evidence>
<dbReference type="InterPro" id="IPR051462">
    <property type="entry name" value="CBS_domain-containing"/>
</dbReference>
<keyword evidence="5" id="KW-1185">Reference proteome</keyword>
<dbReference type="PANTHER" id="PTHR48108:SF32">
    <property type="entry name" value="TRANSCRIPTIONAL REPRESSOR CCPN"/>
    <property type="match status" value="1"/>
</dbReference>
<comment type="caution">
    <text evidence="4">The sequence shown here is derived from an EMBL/GenBank/DDBJ whole genome shotgun (WGS) entry which is preliminary data.</text>
</comment>
<evidence type="ECO:0000313" key="4">
    <source>
        <dbReference type="EMBL" id="PZE21182.1"/>
    </source>
</evidence>
<evidence type="ECO:0000256" key="2">
    <source>
        <dbReference type="PROSITE-ProRule" id="PRU00703"/>
    </source>
</evidence>
<dbReference type="SUPFAM" id="SSF54631">
    <property type="entry name" value="CBS-domain pair"/>
    <property type="match status" value="1"/>
</dbReference>
<dbReference type="InterPro" id="IPR013196">
    <property type="entry name" value="HTH_11"/>
</dbReference>
<dbReference type="OrthoDB" id="9793615at2"/>
<sequence length="215" mass="23474">MELTARQLHIVELVKEHAPITGEQIAEMLGLSRPTLRSDLALLVMLGYVDAKPKVGYTPGSAISPGHEASRKLQSMKVKDVQSMPVVVKETASVHDAVVSLFMENVGSLIVVDEEGCLSGVISRKDLLKFTIGNNAAAGMPVSMVMTREPNVIHVQQEDLVLEAARKMIHHQVDSLPVVVPSHIESSQGRQRWEVVGRVSKTMMTQILLDLATEP</sequence>
<feature type="domain" description="CBS" evidence="3">
    <location>
        <begin position="146"/>
        <end position="214"/>
    </location>
</feature>
<dbReference type="Pfam" id="PF00571">
    <property type="entry name" value="CBS"/>
    <property type="match status" value="2"/>
</dbReference>
<dbReference type="InterPro" id="IPR036388">
    <property type="entry name" value="WH-like_DNA-bd_sf"/>
</dbReference>
<gene>
    <name evidence="4" type="ORF">CBW46_007355</name>
</gene>
<dbReference type="Gene3D" id="3.10.580.10">
    <property type="entry name" value="CBS-domain"/>
    <property type="match status" value="1"/>
</dbReference>
<dbReference type="AlphaFoldDB" id="A0A2W1P0B4"/>
<name>A0A2W1P0B4_PAEXE</name>
<dbReference type="Pfam" id="PF08279">
    <property type="entry name" value="HTH_11"/>
    <property type="match status" value="1"/>
</dbReference>
<organism evidence="4 5">
    <name type="scientific">Paenibacillus xerothermodurans</name>
    <dbReference type="NCBI Taxonomy" id="1977292"/>
    <lineage>
        <taxon>Bacteria</taxon>
        <taxon>Bacillati</taxon>
        <taxon>Bacillota</taxon>
        <taxon>Bacilli</taxon>
        <taxon>Bacillales</taxon>
        <taxon>Paenibacillaceae</taxon>
        <taxon>Paenibacillus</taxon>
    </lineage>
</organism>
<evidence type="ECO:0000313" key="5">
    <source>
        <dbReference type="Proteomes" id="UP000214746"/>
    </source>
</evidence>
<dbReference type="PIRSF" id="PIRSF026546">
    <property type="entry name" value="UCP026546_CBS_YqzB"/>
    <property type="match status" value="1"/>
</dbReference>
<dbReference type="CDD" id="cd04617">
    <property type="entry name" value="CBS_pair_CcpN"/>
    <property type="match status" value="1"/>
</dbReference>
<dbReference type="InterPro" id="IPR000644">
    <property type="entry name" value="CBS_dom"/>
</dbReference>
<dbReference type="SUPFAM" id="SSF46785">
    <property type="entry name" value="Winged helix' DNA-binding domain"/>
    <property type="match status" value="1"/>
</dbReference>
<dbReference type="PANTHER" id="PTHR48108">
    <property type="entry name" value="CBS DOMAIN-CONTAINING PROTEIN CBSX2, CHLOROPLASTIC"/>
    <property type="match status" value="1"/>
</dbReference>
<dbReference type="PROSITE" id="PS51371">
    <property type="entry name" value="CBS"/>
    <property type="match status" value="2"/>
</dbReference>
<dbReference type="InterPro" id="IPR036390">
    <property type="entry name" value="WH_DNA-bd_sf"/>
</dbReference>
<protein>
    <submittedName>
        <fullName evidence="4">CBS domain-containing protein</fullName>
    </submittedName>
</protein>
<proteinExistence type="predicted"/>
<evidence type="ECO:0000256" key="1">
    <source>
        <dbReference type="ARBA" id="ARBA00022737"/>
    </source>
</evidence>